<dbReference type="GO" id="GO:0000981">
    <property type="term" value="F:DNA-binding transcription factor activity, RNA polymerase II-specific"/>
    <property type="evidence" value="ECO:0007669"/>
    <property type="project" value="InterPro"/>
</dbReference>
<dbReference type="OrthoDB" id="39175at2759"/>
<feature type="compositionally biased region" description="Low complexity" evidence="5">
    <location>
        <begin position="564"/>
        <end position="581"/>
    </location>
</feature>
<dbReference type="GO" id="GO:0003677">
    <property type="term" value="F:DNA binding"/>
    <property type="evidence" value="ECO:0007669"/>
    <property type="project" value="UniProtKB-KW"/>
</dbReference>
<feature type="domain" description="Zn(2)-C6 fungal-type" evidence="6">
    <location>
        <begin position="712"/>
        <end position="742"/>
    </location>
</feature>
<keyword evidence="8" id="KW-1185">Reference proteome</keyword>
<evidence type="ECO:0000256" key="3">
    <source>
        <dbReference type="ARBA" id="ARBA00023163"/>
    </source>
</evidence>
<feature type="compositionally biased region" description="Polar residues" evidence="5">
    <location>
        <begin position="486"/>
        <end position="499"/>
    </location>
</feature>
<feature type="compositionally biased region" description="Low complexity" evidence="5">
    <location>
        <begin position="802"/>
        <end position="816"/>
    </location>
</feature>
<feature type="region of interest" description="Disordered" evidence="5">
    <location>
        <begin position="484"/>
        <end position="512"/>
    </location>
</feature>
<dbReference type="Gene3D" id="4.10.240.10">
    <property type="entry name" value="Zn(2)-C6 fungal-type DNA-binding domain"/>
    <property type="match status" value="1"/>
</dbReference>
<dbReference type="EMBL" id="SDIL01000004">
    <property type="protein sequence ID" value="RXK42021.1"/>
    <property type="molecule type" value="Genomic_DNA"/>
</dbReference>
<feature type="compositionally biased region" description="Gly residues" evidence="5">
    <location>
        <begin position="648"/>
        <end position="685"/>
    </location>
</feature>
<gene>
    <name evidence="7" type="ORF">M231_00742</name>
</gene>
<reference evidence="7 8" key="1">
    <citation type="submission" date="2016-06" db="EMBL/GenBank/DDBJ databases">
        <title>Evolution of pathogenesis and genome organization in the Tremellales.</title>
        <authorList>
            <person name="Cuomo C."/>
            <person name="Litvintseva A."/>
            <person name="Heitman J."/>
            <person name="Chen Y."/>
            <person name="Sun S."/>
            <person name="Springer D."/>
            <person name="Dromer F."/>
            <person name="Young S."/>
            <person name="Zeng Q."/>
            <person name="Chapman S."/>
            <person name="Gujja S."/>
            <person name="Saif S."/>
            <person name="Birren B."/>
        </authorList>
    </citation>
    <scope>NUCLEOTIDE SEQUENCE [LARGE SCALE GENOMIC DNA]</scope>
    <source>
        <strain evidence="7 8">ATCC 28783</strain>
    </source>
</reference>
<evidence type="ECO:0000256" key="2">
    <source>
        <dbReference type="ARBA" id="ARBA00023125"/>
    </source>
</evidence>
<feature type="region of interest" description="Disordered" evidence="5">
    <location>
        <begin position="799"/>
        <end position="829"/>
    </location>
</feature>
<feature type="compositionally biased region" description="Basic and acidic residues" evidence="5">
    <location>
        <begin position="985"/>
        <end position="996"/>
    </location>
</feature>
<dbReference type="InterPro" id="IPR036864">
    <property type="entry name" value="Zn2-C6_fun-type_DNA-bd_sf"/>
</dbReference>
<dbReference type="PROSITE" id="PS50048">
    <property type="entry name" value="ZN2_CY6_FUNGAL_2"/>
    <property type="match status" value="1"/>
</dbReference>
<evidence type="ECO:0000313" key="8">
    <source>
        <dbReference type="Proteomes" id="UP000289152"/>
    </source>
</evidence>
<feature type="region of interest" description="Disordered" evidence="5">
    <location>
        <begin position="564"/>
        <end position="599"/>
    </location>
</feature>
<evidence type="ECO:0000256" key="4">
    <source>
        <dbReference type="ARBA" id="ARBA00023242"/>
    </source>
</evidence>
<protein>
    <recommendedName>
        <fullName evidence="6">Zn(2)-C6 fungal-type domain-containing protein</fullName>
    </recommendedName>
</protein>
<dbReference type="CDD" id="cd00067">
    <property type="entry name" value="GAL4"/>
    <property type="match status" value="1"/>
</dbReference>
<dbReference type="InterPro" id="IPR001138">
    <property type="entry name" value="Zn2Cys6_DnaBD"/>
</dbReference>
<dbReference type="GO" id="GO:0008270">
    <property type="term" value="F:zinc ion binding"/>
    <property type="evidence" value="ECO:0007669"/>
    <property type="project" value="InterPro"/>
</dbReference>
<dbReference type="InParanoid" id="A0A4Q1BV45"/>
<keyword evidence="1" id="KW-0805">Transcription regulation</keyword>
<feature type="compositionally biased region" description="Basic and acidic residues" evidence="5">
    <location>
        <begin position="968"/>
        <end position="978"/>
    </location>
</feature>
<feature type="region of interest" description="Disordered" evidence="5">
    <location>
        <begin position="868"/>
        <end position="888"/>
    </location>
</feature>
<dbReference type="PANTHER" id="PTHR31069:SF32">
    <property type="entry name" value="ARGININE METABOLISM REGULATION PROTEIN II"/>
    <property type="match status" value="1"/>
</dbReference>
<dbReference type="PANTHER" id="PTHR31069">
    <property type="entry name" value="OLEATE-ACTIVATED TRANSCRIPTION FACTOR 1-RELATED"/>
    <property type="match status" value="1"/>
</dbReference>
<sequence length="1003" mass="109829">MTPQPFPHAHPHSRSQTNLPPPFSHHIPRQRLGSSSTFSVRPLPSFALPLHPVLPLQTCNADGASGSVPQTTYWPTAAELVSNADCSGAFGETYLDRLIRAAETTNRQTVVASSSTSSDIPDAPSPYPGTQLEESEEKMAEIRPFEPEWLSPLSRPAASHPSSSSRFQELLKAKLAAELVQPSKEVQVKSEYPPCPSLEQSGSSLSLLKTAETVVNRTFASQYYVADSKPNMNLPTQRQPYDSYPPQPREVQTHCQTQIVSTGNTYMNTYPTSMERVIGQQPSHCAQTSQCPPLAPPLYTTRTGLYDEQKMNMRGQQIGPPAPRIIHPHYNQGQSSCTSTATSANQTNLPLYQTPPLLTVESYWNTPYNQAPPLTSLPQAQSNPVASDKKSIDESSFKWTIPAQPTPFQGAANGWSNVQSTSSVELTQTHIARVSQQLREQNRHVHAKIQMHQAQSNQLVQQTSQIQQPKKLQQSQHIQQIRPTGKMNQTQRTLQTKQTPVKPEPGTSYPTPYDYTYFNNGSKLYDTTSSLSHTPTVPSIDPLPTPITPSESSEAYFQSSSMTYHSSLSPSHSRQPSSVYSTHIIPKSGERPNQYSVTQGQGGLYNMSVQMPKGIVYASSTAPNGDIGEGSGSANGGGYGGDGYGDGNGGYGGNQENDGYGGGGDDGDGGYGAGGGSGGSSGQGGGDDRGDENDPNRPSNRRTPRGKKLALACHFCRRRKLKCDGRRPVCVNCEKRHIDCSYDENVRRRGPGKRTKEMRERAAREAVAGGLYDTAAALDQLSGSEMKQLGEQMEDFHGFHDPTQPHQPSHSHPTHPMDSMDPIDPNSMETIGESSLAQYHEGDTSLVDHLQEGTSLAEHLQEGLDQLRDQLPPFDNNDNYGQYPSPRLDLSMNIDESRMGEMSTGGIEIGQLEGMGLNHLRVLEHIDPTLRDDLRNSNPGDIEAREETLAQFDQLDQGSREMGNTLDMDEKDKIERGKGSRKRKSDIVRENKKPRQEVGGMGI</sequence>
<evidence type="ECO:0000256" key="1">
    <source>
        <dbReference type="ARBA" id="ARBA00023015"/>
    </source>
</evidence>
<evidence type="ECO:0000259" key="6">
    <source>
        <dbReference type="PROSITE" id="PS50048"/>
    </source>
</evidence>
<feature type="region of interest" description="Disordered" evidence="5">
    <location>
        <begin position="106"/>
        <end position="137"/>
    </location>
</feature>
<feature type="compositionally biased region" description="Basic and acidic residues" evidence="5">
    <location>
        <begin position="686"/>
        <end position="695"/>
    </location>
</feature>
<name>A0A4Q1BV45_TREME</name>
<dbReference type="InterPro" id="IPR050675">
    <property type="entry name" value="OAF3"/>
</dbReference>
<feature type="region of interest" description="Disordered" evidence="5">
    <location>
        <begin position="955"/>
        <end position="1003"/>
    </location>
</feature>
<keyword evidence="4" id="KW-0539">Nucleus</keyword>
<dbReference type="SMART" id="SM00066">
    <property type="entry name" value="GAL4"/>
    <property type="match status" value="1"/>
</dbReference>
<organism evidence="7 8">
    <name type="scientific">Tremella mesenterica</name>
    <name type="common">Jelly fungus</name>
    <dbReference type="NCBI Taxonomy" id="5217"/>
    <lineage>
        <taxon>Eukaryota</taxon>
        <taxon>Fungi</taxon>
        <taxon>Dikarya</taxon>
        <taxon>Basidiomycota</taxon>
        <taxon>Agaricomycotina</taxon>
        <taxon>Tremellomycetes</taxon>
        <taxon>Tremellales</taxon>
        <taxon>Tremellaceae</taxon>
        <taxon>Tremella</taxon>
    </lineage>
</organism>
<dbReference type="Proteomes" id="UP000289152">
    <property type="component" value="Unassembled WGS sequence"/>
</dbReference>
<dbReference type="STRING" id="5217.A0A4Q1BV45"/>
<feature type="compositionally biased region" description="Polar residues" evidence="5">
    <location>
        <begin position="106"/>
        <end position="119"/>
    </location>
</feature>
<comment type="caution">
    <text evidence="7">The sequence shown here is derived from an EMBL/GenBank/DDBJ whole genome shotgun (WGS) entry which is preliminary data.</text>
</comment>
<dbReference type="SUPFAM" id="SSF57701">
    <property type="entry name" value="Zn2/Cys6 DNA-binding domain"/>
    <property type="match status" value="1"/>
</dbReference>
<proteinExistence type="predicted"/>
<dbReference type="AlphaFoldDB" id="A0A4Q1BV45"/>
<evidence type="ECO:0000256" key="5">
    <source>
        <dbReference type="SAM" id="MobiDB-lite"/>
    </source>
</evidence>
<keyword evidence="2" id="KW-0238">DNA-binding</keyword>
<dbReference type="Pfam" id="PF00172">
    <property type="entry name" value="Zn_clus"/>
    <property type="match status" value="1"/>
</dbReference>
<evidence type="ECO:0000313" key="7">
    <source>
        <dbReference type="EMBL" id="RXK42021.1"/>
    </source>
</evidence>
<feature type="region of interest" description="Disordered" evidence="5">
    <location>
        <begin position="648"/>
        <end position="706"/>
    </location>
</feature>
<dbReference type="PROSITE" id="PS00463">
    <property type="entry name" value="ZN2_CY6_FUNGAL_1"/>
    <property type="match status" value="1"/>
</dbReference>
<accession>A0A4Q1BV45</accession>
<keyword evidence="3" id="KW-0804">Transcription</keyword>
<feature type="region of interest" description="Disordered" evidence="5">
    <location>
        <begin position="1"/>
        <end position="36"/>
    </location>
</feature>